<dbReference type="Proteomes" id="UP000231466">
    <property type="component" value="Unassembled WGS sequence"/>
</dbReference>
<dbReference type="PANTHER" id="PTHR33969">
    <property type="entry name" value="SEGREGATION AND CONDENSATION PROTEIN A"/>
    <property type="match status" value="1"/>
</dbReference>
<dbReference type="PANTHER" id="PTHR33969:SF2">
    <property type="entry name" value="SEGREGATION AND CONDENSATION PROTEIN A"/>
    <property type="match status" value="1"/>
</dbReference>
<proteinExistence type="predicted"/>
<accession>A0A2H0VHQ5</accession>
<reference evidence="4" key="1">
    <citation type="submission" date="2017-09" db="EMBL/GenBank/DDBJ databases">
        <title>Depth-based differentiation of microbial function through sediment-hosted aquifers and enrichment of novel symbionts in the deep terrestrial subsurface.</title>
        <authorList>
            <person name="Probst A.J."/>
            <person name="Ladd B."/>
            <person name="Jarett J.K."/>
            <person name="Geller-Mcgrath D.E."/>
            <person name="Sieber C.M.K."/>
            <person name="Emerson J.B."/>
            <person name="Anantharaman K."/>
            <person name="Thomas B.C."/>
            <person name="Malmstrom R."/>
            <person name="Stieglmeier M."/>
            <person name="Klingl A."/>
            <person name="Woyke T."/>
            <person name="Ryan C.M."/>
            <person name="Banfield J.F."/>
        </authorList>
    </citation>
    <scope>NUCLEOTIDE SEQUENCE [LARGE SCALE GENOMIC DNA]</scope>
</reference>
<feature type="coiled-coil region" evidence="2">
    <location>
        <begin position="146"/>
        <end position="183"/>
    </location>
</feature>
<gene>
    <name evidence="3" type="ORF">COT89_02840</name>
</gene>
<dbReference type="Gene3D" id="6.10.250.2410">
    <property type="match status" value="1"/>
</dbReference>
<organism evidence="3 4">
    <name type="scientific">Candidatus Colwellbacteria bacterium CG10_big_fil_rev_8_21_14_0_10_42_22</name>
    <dbReference type="NCBI Taxonomy" id="1974540"/>
    <lineage>
        <taxon>Bacteria</taxon>
        <taxon>Candidatus Colwelliibacteriota</taxon>
    </lineage>
</organism>
<evidence type="ECO:0000313" key="4">
    <source>
        <dbReference type="Proteomes" id="UP000231466"/>
    </source>
</evidence>
<dbReference type="Gene3D" id="1.10.10.580">
    <property type="entry name" value="Structural maintenance of chromosome 1. Chain E"/>
    <property type="match status" value="1"/>
</dbReference>
<evidence type="ECO:0000256" key="2">
    <source>
        <dbReference type="SAM" id="Coils"/>
    </source>
</evidence>
<dbReference type="Pfam" id="PF02616">
    <property type="entry name" value="SMC_ScpA"/>
    <property type="match status" value="1"/>
</dbReference>
<keyword evidence="2" id="KW-0175">Coiled coil</keyword>
<dbReference type="InterPro" id="IPR023093">
    <property type="entry name" value="ScpA-like_C"/>
</dbReference>
<dbReference type="AlphaFoldDB" id="A0A2H0VHQ5"/>
<evidence type="ECO:0000313" key="3">
    <source>
        <dbReference type="EMBL" id="PIR97820.1"/>
    </source>
</evidence>
<evidence type="ECO:0000256" key="1">
    <source>
        <dbReference type="ARBA" id="ARBA00044777"/>
    </source>
</evidence>
<sequence>MDTETPIGYQLEIGNFKGPLDKLLGLIDERQMEITRLNLAEVTADFLLYLEKLEKVDHRELANFVVVGAHLVLIKSHALLPHLELSVEEEQDIAELEKRLKLYKEFHQVENEIEARWNKQMAFTRPFLASAPNGFYLSEKVIPVDLQRYFEKLVQVVESLKKLETEEVKIINLEEKIDELMVRISSIVKTNFSNLSDKRDKPEIVVLFLALLHLLKDNRVNIIQEQTFGDINISLKNG</sequence>
<protein>
    <recommendedName>
        <fullName evidence="1">Segregation and condensation protein A</fullName>
    </recommendedName>
</protein>
<dbReference type="InterPro" id="IPR003768">
    <property type="entry name" value="ScpA"/>
</dbReference>
<dbReference type="EMBL" id="PFAH01000009">
    <property type="protein sequence ID" value="PIR97820.1"/>
    <property type="molecule type" value="Genomic_DNA"/>
</dbReference>
<name>A0A2H0VHQ5_9BACT</name>
<comment type="caution">
    <text evidence="3">The sequence shown here is derived from an EMBL/GenBank/DDBJ whole genome shotgun (WGS) entry which is preliminary data.</text>
</comment>